<comment type="caution">
    <text evidence="2">The sequence shown here is derived from an EMBL/GenBank/DDBJ whole genome shotgun (WGS) entry which is preliminary data.</text>
</comment>
<name>A0A8H6IPP0_9PEZI</name>
<dbReference type="Proteomes" id="UP000652219">
    <property type="component" value="Unassembled WGS sequence"/>
</dbReference>
<feature type="compositionally biased region" description="Polar residues" evidence="1">
    <location>
        <begin position="138"/>
        <end position="149"/>
    </location>
</feature>
<reference evidence="2 3" key="1">
    <citation type="journal article" date="2020" name="Phytopathology">
        <title>Genome Sequence Resources of Colletotrichum truncatum, C. plurivorum, C. musicola, and C. sojae: Four Species Pathogenic to Soybean (Glycine max).</title>
        <authorList>
            <person name="Rogerio F."/>
            <person name="Boufleur T.R."/>
            <person name="Ciampi-Guillardi M."/>
            <person name="Sukno S.A."/>
            <person name="Thon M.R."/>
            <person name="Massola Junior N.S."/>
            <person name="Baroncelli R."/>
        </authorList>
    </citation>
    <scope>NUCLEOTIDE SEQUENCE [LARGE SCALE GENOMIC DNA]</scope>
    <source>
        <strain evidence="2 3">LFN0009</strain>
    </source>
</reference>
<gene>
    <name evidence="2" type="ORF">CSOJ01_14846</name>
</gene>
<proteinExistence type="predicted"/>
<sequence>MRLIRTIIIEQTNPLRRFPTKSPAPIRPPCISANLLQHAYGPSSTSPPTYLPQLPTASSPFHRASTSHLAVGDRHVAVAVAADVVRVGTSPIGPSSPQSQHSLSQIQIPALGLLMTSAAGALWIQYVPDDEKEKETHSPNVRSAPQNSRHCAGLARSSLRPKKPPRPQGTSTPQRALGDRLGDVVAAEGGSGAAEAALAHRAAARVRIPAAVIVRVLENWSGLVSNRYVLGLEGVALPFK</sequence>
<accession>A0A8H6IPP0</accession>
<keyword evidence="3" id="KW-1185">Reference proteome</keyword>
<feature type="region of interest" description="Disordered" evidence="1">
    <location>
        <begin position="133"/>
        <end position="178"/>
    </location>
</feature>
<dbReference type="AlphaFoldDB" id="A0A8H6IPP0"/>
<dbReference type="EMBL" id="WIGN01000540">
    <property type="protein sequence ID" value="KAF6789090.1"/>
    <property type="molecule type" value="Genomic_DNA"/>
</dbReference>
<evidence type="ECO:0000313" key="3">
    <source>
        <dbReference type="Proteomes" id="UP000652219"/>
    </source>
</evidence>
<organism evidence="2 3">
    <name type="scientific">Colletotrichum sojae</name>
    <dbReference type="NCBI Taxonomy" id="2175907"/>
    <lineage>
        <taxon>Eukaryota</taxon>
        <taxon>Fungi</taxon>
        <taxon>Dikarya</taxon>
        <taxon>Ascomycota</taxon>
        <taxon>Pezizomycotina</taxon>
        <taxon>Sordariomycetes</taxon>
        <taxon>Hypocreomycetidae</taxon>
        <taxon>Glomerellales</taxon>
        <taxon>Glomerellaceae</taxon>
        <taxon>Colletotrichum</taxon>
        <taxon>Colletotrichum orchidearum species complex</taxon>
    </lineage>
</organism>
<protein>
    <submittedName>
        <fullName evidence="2">Uncharacterized protein</fullName>
    </submittedName>
</protein>
<evidence type="ECO:0000313" key="2">
    <source>
        <dbReference type="EMBL" id="KAF6789090.1"/>
    </source>
</evidence>
<evidence type="ECO:0000256" key="1">
    <source>
        <dbReference type="SAM" id="MobiDB-lite"/>
    </source>
</evidence>